<reference evidence="6 7" key="1">
    <citation type="journal article" date="2018" name="Nat. Ecol. Evol.">
        <title>Pezizomycetes genomes reveal the molecular basis of ectomycorrhizal truffle lifestyle.</title>
        <authorList>
            <person name="Murat C."/>
            <person name="Payen T."/>
            <person name="Noel B."/>
            <person name="Kuo A."/>
            <person name="Morin E."/>
            <person name="Chen J."/>
            <person name="Kohler A."/>
            <person name="Krizsan K."/>
            <person name="Balestrini R."/>
            <person name="Da Silva C."/>
            <person name="Montanini B."/>
            <person name="Hainaut M."/>
            <person name="Levati E."/>
            <person name="Barry K.W."/>
            <person name="Belfiori B."/>
            <person name="Cichocki N."/>
            <person name="Clum A."/>
            <person name="Dockter R.B."/>
            <person name="Fauchery L."/>
            <person name="Guy J."/>
            <person name="Iotti M."/>
            <person name="Le Tacon F."/>
            <person name="Lindquist E.A."/>
            <person name="Lipzen A."/>
            <person name="Malagnac F."/>
            <person name="Mello A."/>
            <person name="Molinier V."/>
            <person name="Miyauchi S."/>
            <person name="Poulain J."/>
            <person name="Riccioni C."/>
            <person name="Rubini A."/>
            <person name="Sitrit Y."/>
            <person name="Splivallo R."/>
            <person name="Traeger S."/>
            <person name="Wang M."/>
            <person name="Zifcakova L."/>
            <person name="Wipf D."/>
            <person name="Zambonelli A."/>
            <person name="Paolocci F."/>
            <person name="Nowrousian M."/>
            <person name="Ottonello S."/>
            <person name="Baldrian P."/>
            <person name="Spatafora J.W."/>
            <person name="Henrissat B."/>
            <person name="Nagy L.G."/>
            <person name="Aury J.M."/>
            <person name="Wincker P."/>
            <person name="Grigoriev I.V."/>
            <person name="Bonfante P."/>
            <person name="Martin F.M."/>
        </authorList>
    </citation>
    <scope>NUCLEOTIDE SEQUENCE [LARGE SCALE GENOMIC DNA]</scope>
    <source>
        <strain evidence="6 7">CCBAS932</strain>
    </source>
</reference>
<evidence type="ECO:0000256" key="2">
    <source>
        <dbReference type="ARBA" id="ARBA00022801"/>
    </source>
</evidence>
<gene>
    <name evidence="6" type="ORF">P167DRAFT_106315</name>
</gene>
<dbReference type="InParanoid" id="A0A3N4KW42"/>
<keyword evidence="2" id="KW-0378">Hydrolase</keyword>
<dbReference type="STRING" id="1392247.A0A3N4KW42"/>
<dbReference type="AlphaFoldDB" id="A0A3N4KW42"/>
<dbReference type="GO" id="GO:0000724">
    <property type="term" value="P:double-strand break repair via homologous recombination"/>
    <property type="evidence" value="ECO:0007669"/>
    <property type="project" value="TreeGrafter"/>
</dbReference>
<feature type="domain" description="UvrD-like helicase C-terminal" evidence="5">
    <location>
        <begin position="414"/>
        <end position="487"/>
    </location>
</feature>
<dbReference type="GO" id="GO:0016787">
    <property type="term" value="F:hydrolase activity"/>
    <property type="evidence" value="ECO:0007669"/>
    <property type="project" value="UniProtKB-KW"/>
</dbReference>
<dbReference type="EMBL" id="ML119122">
    <property type="protein sequence ID" value="RPB13639.1"/>
    <property type="molecule type" value="Genomic_DNA"/>
</dbReference>
<dbReference type="OrthoDB" id="1470711at2759"/>
<evidence type="ECO:0000259" key="5">
    <source>
        <dbReference type="Pfam" id="PF13361"/>
    </source>
</evidence>
<evidence type="ECO:0000256" key="1">
    <source>
        <dbReference type="ARBA" id="ARBA00022741"/>
    </source>
</evidence>
<dbReference type="Pfam" id="PF13361">
    <property type="entry name" value="UvrD_C"/>
    <property type="match status" value="1"/>
</dbReference>
<sequence length="664" mass="74644">MYSVAYDAIVAGASKTKGSLPDSGKPLKERRHDYELEEVIGVLGLDEEKIGSALINPQMHLQPGASRGREQTEMKIFPSVKEVALMVQRVLVKYWESKDVEIGLTSRFVEIDNMGLNRDIIVEWARQLWNEMLNTKYLLHDAYTKILQLKGGLPDGSTIGQGDVDTLAFGEYDIIIWDRAQYLSGSVIEIFLRQRLRAGLIILGDPYQRIHGPERKKDEASDIKTYKPTYSYYLTHSFRFGDAIAGVANVLLGYLGEDTAINGVRKHDSVGVSYSHISGKSLAQKSIILKPGPTENGGSGKYTVIFRRDADLIDYVIEYCMLHSNSGHRISLGTNCGFNGSSLLTLLRDAYTIYTGGAVTHGVLAEYKTWKALGEAVNLPHSGPALVKESKLQTRFRSTDFLSTLELCEKMVLDDSYKETEADVIFITVHKAKGLTWDRVFVPDSVLRYRFNLSAENLNKNQRHWFSRDKMSLFYVAVTRAKKELIIGKGIASWLVAKMGLYRFYLSPIQGKGACPSCLDRIEQGGVHGEARPKREGVVIGWEYLLPQKSFGVTADSYGNSLPQSPKKDAVACDICAKSWNRMARAAHMELKKFANPITRALDGPDSAMNQIILPNIRWRPPRAQVGRPNSRLFKTMYKMQTEMVQDCDETPYMHVMPTRTRRL</sequence>
<proteinExistence type="predicted"/>
<dbReference type="InterPro" id="IPR000212">
    <property type="entry name" value="DNA_helicase_UvrD/REP"/>
</dbReference>
<dbReference type="GO" id="GO:0031297">
    <property type="term" value="P:replication fork processing"/>
    <property type="evidence" value="ECO:0007669"/>
    <property type="project" value="TreeGrafter"/>
</dbReference>
<dbReference type="InterPro" id="IPR014017">
    <property type="entry name" value="DNA_helicase_UvrD-like_C"/>
</dbReference>
<dbReference type="Gene3D" id="3.40.50.300">
    <property type="entry name" value="P-loop containing nucleotide triphosphate hydrolases"/>
    <property type="match status" value="1"/>
</dbReference>
<evidence type="ECO:0000313" key="7">
    <source>
        <dbReference type="Proteomes" id="UP000277580"/>
    </source>
</evidence>
<organism evidence="6 7">
    <name type="scientific">Morchella conica CCBAS932</name>
    <dbReference type="NCBI Taxonomy" id="1392247"/>
    <lineage>
        <taxon>Eukaryota</taxon>
        <taxon>Fungi</taxon>
        <taxon>Dikarya</taxon>
        <taxon>Ascomycota</taxon>
        <taxon>Pezizomycotina</taxon>
        <taxon>Pezizomycetes</taxon>
        <taxon>Pezizales</taxon>
        <taxon>Morchellaceae</taxon>
        <taxon>Morchella</taxon>
    </lineage>
</organism>
<dbReference type="PANTHER" id="PTHR11070:SF30">
    <property type="entry name" value="F-BOX DNA HELICASE 1"/>
    <property type="match status" value="1"/>
</dbReference>
<accession>A0A3N4KW42</accession>
<dbReference type="InterPro" id="IPR027417">
    <property type="entry name" value="P-loop_NTPase"/>
</dbReference>
<evidence type="ECO:0000313" key="6">
    <source>
        <dbReference type="EMBL" id="RPB13639.1"/>
    </source>
</evidence>
<dbReference type="GO" id="GO:0005524">
    <property type="term" value="F:ATP binding"/>
    <property type="evidence" value="ECO:0007669"/>
    <property type="project" value="UniProtKB-KW"/>
</dbReference>
<dbReference type="SUPFAM" id="SSF52540">
    <property type="entry name" value="P-loop containing nucleoside triphosphate hydrolases"/>
    <property type="match status" value="1"/>
</dbReference>
<keyword evidence="4" id="KW-0067">ATP-binding</keyword>
<protein>
    <recommendedName>
        <fullName evidence="5">UvrD-like helicase C-terminal domain-containing protein</fullName>
    </recommendedName>
</protein>
<dbReference type="GO" id="GO:0003677">
    <property type="term" value="F:DNA binding"/>
    <property type="evidence" value="ECO:0007669"/>
    <property type="project" value="InterPro"/>
</dbReference>
<dbReference type="Proteomes" id="UP000277580">
    <property type="component" value="Unassembled WGS sequence"/>
</dbReference>
<dbReference type="GO" id="GO:0043138">
    <property type="term" value="F:3'-5' DNA helicase activity"/>
    <property type="evidence" value="ECO:0007669"/>
    <property type="project" value="TreeGrafter"/>
</dbReference>
<evidence type="ECO:0000256" key="4">
    <source>
        <dbReference type="ARBA" id="ARBA00022840"/>
    </source>
</evidence>
<dbReference type="GO" id="GO:0005634">
    <property type="term" value="C:nucleus"/>
    <property type="evidence" value="ECO:0007669"/>
    <property type="project" value="TreeGrafter"/>
</dbReference>
<evidence type="ECO:0000256" key="3">
    <source>
        <dbReference type="ARBA" id="ARBA00022806"/>
    </source>
</evidence>
<name>A0A3N4KW42_9PEZI</name>
<keyword evidence="7" id="KW-1185">Reference proteome</keyword>
<keyword evidence="1" id="KW-0547">Nucleotide-binding</keyword>
<keyword evidence="3" id="KW-0347">Helicase</keyword>
<dbReference type="PANTHER" id="PTHR11070">
    <property type="entry name" value="UVRD / RECB / PCRA DNA HELICASE FAMILY MEMBER"/>
    <property type="match status" value="1"/>
</dbReference>